<dbReference type="PROSITE" id="PS50237">
    <property type="entry name" value="HECT"/>
    <property type="match status" value="1"/>
</dbReference>
<dbReference type="InterPro" id="IPR035983">
    <property type="entry name" value="Hect_E3_ubiquitin_ligase"/>
</dbReference>
<dbReference type="PANTHER" id="PTHR45700:SF2">
    <property type="entry name" value="UBIQUITIN-PROTEIN LIGASE E3C"/>
    <property type="match status" value="1"/>
</dbReference>
<dbReference type="AlphaFoldDB" id="A0AAV2YMK6"/>
<evidence type="ECO:0000259" key="7">
    <source>
        <dbReference type="PROSITE" id="PS50237"/>
    </source>
</evidence>
<evidence type="ECO:0000256" key="2">
    <source>
        <dbReference type="ARBA" id="ARBA00012485"/>
    </source>
</evidence>
<keyword evidence="3" id="KW-0808">Transferase</keyword>
<evidence type="ECO:0000256" key="5">
    <source>
        <dbReference type="PROSITE-ProRule" id="PRU00104"/>
    </source>
</evidence>
<organism evidence="8 9">
    <name type="scientific">Lagenidium giganteum</name>
    <dbReference type="NCBI Taxonomy" id="4803"/>
    <lineage>
        <taxon>Eukaryota</taxon>
        <taxon>Sar</taxon>
        <taxon>Stramenopiles</taxon>
        <taxon>Oomycota</taxon>
        <taxon>Peronosporomycetes</taxon>
        <taxon>Pythiales</taxon>
        <taxon>Pythiaceae</taxon>
    </lineage>
</organism>
<protein>
    <recommendedName>
        <fullName evidence="2">HECT-type E3 ubiquitin transferase</fullName>
        <ecNumber evidence="2">2.3.2.26</ecNumber>
    </recommendedName>
</protein>
<name>A0AAV2YMK6_9STRA</name>
<dbReference type="GO" id="GO:0061630">
    <property type="term" value="F:ubiquitin protein ligase activity"/>
    <property type="evidence" value="ECO:0007669"/>
    <property type="project" value="UniProtKB-EC"/>
</dbReference>
<dbReference type="Gene3D" id="3.30.2410.10">
    <property type="entry name" value="Hect, E3 ligase catalytic domain"/>
    <property type="match status" value="1"/>
</dbReference>
<evidence type="ECO:0000313" key="8">
    <source>
        <dbReference type="EMBL" id="DAZ95340.1"/>
    </source>
</evidence>
<feature type="region of interest" description="Disordered" evidence="6">
    <location>
        <begin position="1"/>
        <end position="27"/>
    </location>
</feature>
<dbReference type="InterPro" id="IPR000569">
    <property type="entry name" value="HECT_dom"/>
</dbReference>
<evidence type="ECO:0000256" key="6">
    <source>
        <dbReference type="SAM" id="MobiDB-lite"/>
    </source>
</evidence>
<dbReference type="FunFam" id="3.30.2160.10:FF:000002">
    <property type="entry name" value="Putative Ubiquitin-protein ligase E3C"/>
    <property type="match status" value="1"/>
</dbReference>
<proteinExistence type="predicted"/>
<dbReference type="InterPro" id="IPR044611">
    <property type="entry name" value="E3A/B/C-like"/>
</dbReference>
<dbReference type="GO" id="GO:0006511">
    <property type="term" value="P:ubiquitin-dependent protein catabolic process"/>
    <property type="evidence" value="ECO:0007669"/>
    <property type="project" value="TreeGrafter"/>
</dbReference>
<keyword evidence="4 5" id="KW-0833">Ubl conjugation pathway</keyword>
<accession>A0AAV2YMK6</accession>
<dbReference type="Pfam" id="PF00632">
    <property type="entry name" value="HECT"/>
    <property type="match status" value="1"/>
</dbReference>
<dbReference type="FunFam" id="3.30.2410.10:FF:000011">
    <property type="entry name" value="Putative Ubiquitin-protein ligase E3C"/>
    <property type="match status" value="1"/>
</dbReference>
<evidence type="ECO:0000313" key="9">
    <source>
        <dbReference type="Proteomes" id="UP001146120"/>
    </source>
</evidence>
<reference evidence="8" key="1">
    <citation type="submission" date="2022-11" db="EMBL/GenBank/DDBJ databases">
        <authorList>
            <person name="Morgan W.R."/>
            <person name="Tartar A."/>
        </authorList>
    </citation>
    <scope>NUCLEOTIDE SEQUENCE</scope>
    <source>
        <strain evidence="8">ARSEF 373</strain>
    </source>
</reference>
<comment type="caution">
    <text evidence="8">The sequence shown here is derived from an EMBL/GenBank/DDBJ whole genome shotgun (WGS) entry which is preliminary data.</text>
</comment>
<dbReference type="PANTHER" id="PTHR45700">
    <property type="entry name" value="UBIQUITIN-PROTEIN LIGASE E3C"/>
    <property type="match status" value="1"/>
</dbReference>
<feature type="active site" description="Glycyl thioester intermediate" evidence="5">
    <location>
        <position position="1108"/>
    </location>
</feature>
<gene>
    <name evidence="8" type="ORF">N0F65_002525</name>
</gene>
<comment type="catalytic activity">
    <reaction evidence="1">
        <text>S-ubiquitinyl-[E2 ubiquitin-conjugating enzyme]-L-cysteine + [acceptor protein]-L-lysine = [E2 ubiquitin-conjugating enzyme]-L-cysteine + N(6)-ubiquitinyl-[acceptor protein]-L-lysine.</text>
        <dbReference type="EC" id="2.3.2.26"/>
    </reaction>
</comment>
<evidence type="ECO:0000256" key="4">
    <source>
        <dbReference type="ARBA" id="ARBA00022786"/>
    </source>
</evidence>
<dbReference type="Gene3D" id="3.30.2160.10">
    <property type="entry name" value="Hect, E3 ligase catalytic domain"/>
    <property type="match status" value="1"/>
</dbReference>
<keyword evidence="9" id="KW-1185">Reference proteome</keyword>
<evidence type="ECO:0000256" key="3">
    <source>
        <dbReference type="ARBA" id="ARBA00022679"/>
    </source>
</evidence>
<dbReference type="EC" id="2.3.2.26" evidence="2"/>
<feature type="domain" description="HECT" evidence="7">
    <location>
        <begin position="799"/>
        <end position="1140"/>
    </location>
</feature>
<reference evidence="8" key="2">
    <citation type="journal article" date="2023" name="Microbiol Resour">
        <title>Decontamination and Annotation of the Draft Genome Sequence of the Oomycete Lagenidium giganteum ARSEF 373.</title>
        <authorList>
            <person name="Morgan W.R."/>
            <person name="Tartar A."/>
        </authorList>
    </citation>
    <scope>NUCLEOTIDE SEQUENCE</scope>
    <source>
        <strain evidence="8">ARSEF 373</strain>
    </source>
</reference>
<sequence length="1140" mass="127201">MFDGSFKTSRKVNLSGRRRPFASTTSSSSTALASASVSAMRAVAMDDVAAGSKQELLLQSKRAREERLVQKRMQQASVKIQTLVRRVQTDQRTRATVFLALEQALTHVVTTSDIRATVVPTATLVPLVRQFLFATRAGAPSARLTQIAPERVVNVHNYLVLMLLVSCLKGAGQDANYLAVEPKDAQWYWQVTRLVEVTLRTLVTGPLLAAQDQPTSPHVLLLETLTNAARYSAQSVPRAQDVVDGVLLRSVATRTTIGLFDALVELVRAERPATDRISQLVVEQCTRVLSLQANSEQSTAVTIVFAEKILSVPCAINSVLVRQILQKPKSESNHSHTWFWERALGFFLTRSSSSNWTSVTRINRTVILGNILDVVAQSPPSPELVRVAFPLLSQILSPGLLRWVFANELGDSSMNKLLAKDPDAMEIDEDDDFRQSFGDDVNDVNGTIEDFVKSMREEADAISSYQIDQGLLQRVRAQCRLLCDSAVTSRVFSSLLASSQSDSSGNSMVSQVCEVYSTVLLSLGSSQVFNLVTTFAPPSKPVFAFLNAVQLEPGTTGSPSVINSLWQWITKELPVSQIRHGSDALARARVLLVFNSIFSHILLALDDETFYERSWPLRKQDLASVVEYLKLYVFETCWNVSSGMKAQSVASGKASVEDQLLHFAAVTSSVQLFNQLYDRDCRRGFLADSAWLWPAMPVIIDTVNLEAMEGDVRRAQALWTLMRSVESSTNVRAALVLTTIPQVFKFDDRVALFEKLLEDEKRNHGHIRNEFGNAIQIRVKRDDIVDDSFAVFHEVCAKSTSALKARIKVTFINEQGLEEAGIDGGGVFREYMDVLTKSAFSPEYGFFLVTEDQLLYPNHGARVVVQSPRELADRFRFLGRILGKAVYEGILVEPQFAAFFLNKLLGKFNYIDDLHSLDPELYRNLMQLKHYNGNVEDLALTFSVNEVVYGETITRDLIPGGASIMVTNENRIRYIHLMANYKLNVQTSNESAAFLRGFRDMIPAKWIQLFSPSELQMLIGGSANKIDVADWKNNTVYSGGYHPSQAYIEWFWSIVNDDFTAEDQSALLKFITSCSRQPLLGFAQLDPRICIHQVRIDDDERLPSSATCMNLLKLPTYSGREIMKTKLLYAIKSNSGFDLS</sequence>
<dbReference type="Gene3D" id="3.90.1750.10">
    <property type="entry name" value="Hect, E3 ligase catalytic domains"/>
    <property type="match status" value="1"/>
</dbReference>
<dbReference type="Proteomes" id="UP001146120">
    <property type="component" value="Unassembled WGS sequence"/>
</dbReference>
<dbReference type="SMART" id="SM00119">
    <property type="entry name" value="HECTc"/>
    <property type="match status" value="1"/>
</dbReference>
<dbReference type="EMBL" id="DAKRPA010000208">
    <property type="protein sequence ID" value="DAZ95340.1"/>
    <property type="molecule type" value="Genomic_DNA"/>
</dbReference>
<evidence type="ECO:0000256" key="1">
    <source>
        <dbReference type="ARBA" id="ARBA00000885"/>
    </source>
</evidence>
<dbReference type="SUPFAM" id="SSF56204">
    <property type="entry name" value="Hect, E3 ligase catalytic domain"/>
    <property type="match status" value="1"/>
</dbReference>
<dbReference type="CDD" id="cd00078">
    <property type="entry name" value="HECTc"/>
    <property type="match status" value="1"/>
</dbReference>
<dbReference type="GO" id="GO:0000209">
    <property type="term" value="P:protein polyubiquitination"/>
    <property type="evidence" value="ECO:0007669"/>
    <property type="project" value="InterPro"/>
</dbReference>